<evidence type="ECO:0000313" key="3">
    <source>
        <dbReference type="Proteomes" id="UP000076874"/>
    </source>
</evidence>
<feature type="compositionally biased region" description="Basic and acidic residues" evidence="1">
    <location>
        <begin position="24"/>
        <end position="56"/>
    </location>
</feature>
<feature type="compositionally biased region" description="Basic and acidic residues" evidence="1">
    <location>
        <begin position="83"/>
        <end position="93"/>
    </location>
</feature>
<organism evidence="2 3">
    <name type="scientific">Niveomyces insectorum RCEF 264</name>
    <dbReference type="NCBI Taxonomy" id="1081102"/>
    <lineage>
        <taxon>Eukaryota</taxon>
        <taxon>Fungi</taxon>
        <taxon>Dikarya</taxon>
        <taxon>Ascomycota</taxon>
        <taxon>Pezizomycotina</taxon>
        <taxon>Sordariomycetes</taxon>
        <taxon>Hypocreomycetidae</taxon>
        <taxon>Hypocreales</taxon>
        <taxon>Cordycipitaceae</taxon>
        <taxon>Niveomyces</taxon>
    </lineage>
</organism>
<comment type="caution">
    <text evidence="2">The sequence shown here is derived from an EMBL/GenBank/DDBJ whole genome shotgun (WGS) entry which is preliminary data.</text>
</comment>
<reference evidence="2 3" key="1">
    <citation type="journal article" date="2016" name="Genome Biol. Evol.">
        <title>Divergent and convergent evolution of fungal pathogenicity.</title>
        <authorList>
            <person name="Shang Y."/>
            <person name="Xiao G."/>
            <person name="Zheng P."/>
            <person name="Cen K."/>
            <person name="Zhan S."/>
            <person name="Wang C."/>
        </authorList>
    </citation>
    <scope>NUCLEOTIDE SEQUENCE [LARGE SCALE GENOMIC DNA]</scope>
    <source>
        <strain evidence="2 3">RCEF 264</strain>
    </source>
</reference>
<feature type="compositionally biased region" description="Polar residues" evidence="1">
    <location>
        <begin position="58"/>
        <end position="72"/>
    </location>
</feature>
<evidence type="ECO:0008006" key="4">
    <source>
        <dbReference type="Google" id="ProtNLM"/>
    </source>
</evidence>
<feature type="region of interest" description="Disordered" evidence="1">
    <location>
        <begin position="135"/>
        <end position="232"/>
    </location>
</feature>
<dbReference type="STRING" id="1081102.A0A167SQ02"/>
<proteinExistence type="predicted"/>
<protein>
    <recommendedName>
        <fullName evidence="4">Restriction of telomere capping protein 4</fullName>
    </recommendedName>
</protein>
<dbReference type="Proteomes" id="UP000076874">
    <property type="component" value="Unassembled WGS sequence"/>
</dbReference>
<evidence type="ECO:0000256" key="1">
    <source>
        <dbReference type="SAM" id="MobiDB-lite"/>
    </source>
</evidence>
<evidence type="ECO:0000313" key="2">
    <source>
        <dbReference type="EMBL" id="OAA59819.1"/>
    </source>
</evidence>
<dbReference type="EMBL" id="AZHD01000010">
    <property type="protein sequence ID" value="OAA59819.1"/>
    <property type="molecule type" value="Genomic_DNA"/>
</dbReference>
<dbReference type="AlphaFoldDB" id="A0A167SQ02"/>
<dbReference type="OrthoDB" id="5245426at2759"/>
<feature type="region of interest" description="Disordered" evidence="1">
    <location>
        <begin position="1"/>
        <end position="93"/>
    </location>
</feature>
<feature type="compositionally biased region" description="Pro residues" evidence="1">
    <location>
        <begin position="361"/>
        <end position="370"/>
    </location>
</feature>
<keyword evidence="3" id="KW-1185">Reference proteome</keyword>
<name>A0A167SQ02_9HYPO</name>
<feature type="compositionally biased region" description="Low complexity" evidence="1">
    <location>
        <begin position="153"/>
        <end position="164"/>
    </location>
</feature>
<feature type="compositionally biased region" description="Low complexity" evidence="1">
    <location>
        <begin position="206"/>
        <end position="226"/>
    </location>
</feature>
<gene>
    <name evidence="2" type="ORF">SPI_06017</name>
</gene>
<feature type="compositionally biased region" description="Basic and acidic residues" evidence="1">
    <location>
        <begin position="166"/>
        <end position="183"/>
    </location>
</feature>
<sequence>MYRNNQLRWGHRGPASQHAQRQWARPDGHTEKPQKNGDDRPQRSHCESRCDNHDTVDDSGNTAGSPNDNSRGVNAARGSYDGPGKKEDLVAVKDGDQNKNIVTRELVAASTVGNATQAVDTKNCINVWDMDSSAAAHAAKAPPPPLHQARRLSQSGQSSQHGSGRPTDRAHRDAREVVGEHVTRRSGNGGRQTCDVRLAPSSRHPASTATAAKAATAPASESASASGGDGGVPIDEGDAARYAALQAKKSRRVAQWVRTVKHTTQDAGYAAANGAAMTTTAASSAPAWDASTECSADRCRLPTLLDDPAHNNNHLPAMEPTGLLYRLRMEILENFAARCREARHGVAADAPPADPRERPSPRQPPPPPSSAPSSSPRSAPPSSPPPPLCVHCAPASTFTMRPHHARLFLDSVLLPLSTLVSYADMVGYVNTAVIERVFADAGLGNARSTDPSAAWADIVARPVYEDFRGALVLATHRRRVLEELPVVLDACGMVARREDERKA</sequence>
<feature type="region of interest" description="Disordered" evidence="1">
    <location>
        <begin position="345"/>
        <end position="386"/>
    </location>
</feature>
<accession>A0A167SQ02</accession>